<dbReference type="Proteomes" id="UP000515291">
    <property type="component" value="Chromosome"/>
</dbReference>
<feature type="transmembrane region" description="Helical" evidence="1">
    <location>
        <begin position="57"/>
        <end position="76"/>
    </location>
</feature>
<gene>
    <name evidence="2" type="ORF">HB776_00365</name>
</gene>
<name>A0A7G6TSQ0_9BRAD</name>
<protein>
    <submittedName>
        <fullName evidence="2">Uncharacterized protein</fullName>
    </submittedName>
</protein>
<proteinExistence type="predicted"/>
<evidence type="ECO:0000256" key="1">
    <source>
        <dbReference type="SAM" id="Phobius"/>
    </source>
</evidence>
<evidence type="ECO:0000313" key="3">
    <source>
        <dbReference type="Proteomes" id="UP000515291"/>
    </source>
</evidence>
<keyword evidence="1" id="KW-0812">Transmembrane</keyword>
<evidence type="ECO:0000313" key="2">
    <source>
        <dbReference type="EMBL" id="QND69782.1"/>
    </source>
</evidence>
<dbReference type="RefSeq" id="WP_184520292.1">
    <property type="nucleotide sequence ID" value="NZ_CP050292.1"/>
</dbReference>
<keyword evidence="1" id="KW-1133">Transmembrane helix</keyword>
<sequence>MLIIIIYGARLRRPDLSPCYLQMARWRKMMRELSAEARLHSRARASSNRTAVRLHTAAVYGAFALIAAIVFGATSVRPF</sequence>
<accession>A0A7G6TSQ0</accession>
<dbReference type="EMBL" id="CP050292">
    <property type="protein sequence ID" value="QND69782.1"/>
    <property type="molecule type" value="Genomic_DNA"/>
</dbReference>
<organism evidence="2 3">
    <name type="scientific">Tardiphaga robiniae</name>
    <dbReference type="NCBI Taxonomy" id="943830"/>
    <lineage>
        <taxon>Bacteria</taxon>
        <taxon>Pseudomonadati</taxon>
        <taxon>Pseudomonadota</taxon>
        <taxon>Alphaproteobacteria</taxon>
        <taxon>Hyphomicrobiales</taxon>
        <taxon>Nitrobacteraceae</taxon>
        <taxon>Tardiphaga</taxon>
    </lineage>
</organism>
<reference evidence="3" key="1">
    <citation type="journal article" date="2020" name="Mol. Plant Microbe">
        <title>Rhizobial microsymbionts of the narrowly endemic Oxytropis species growing in Kamchatka are characterized by significant genetic diversity and possess a set of genes that are associated with T3SS and T6SS secretion systems and can affect the development of symbiosis.</title>
        <authorList>
            <person name="Safronova V."/>
            <person name="Guro P."/>
            <person name="Sazanova A."/>
            <person name="Kuznetsova I."/>
            <person name="Belimov A."/>
            <person name="Yakubov V."/>
            <person name="Chirak E."/>
            <person name="Afonin A."/>
            <person name="Gogolev Y."/>
            <person name="Andronov E."/>
            <person name="Tikhonovich I."/>
        </authorList>
    </citation>
    <scope>NUCLEOTIDE SEQUENCE [LARGE SCALE GENOMIC DNA]</scope>
    <source>
        <strain evidence="3">581</strain>
    </source>
</reference>
<keyword evidence="1" id="KW-0472">Membrane</keyword>
<dbReference type="AlphaFoldDB" id="A0A7G6TSQ0"/>
<dbReference type="KEGG" id="trb:HB776_00365"/>